<dbReference type="PROSITE" id="PS51257">
    <property type="entry name" value="PROKAR_LIPOPROTEIN"/>
    <property type="match status" value="1"/>
</dbReference>
<dbReference type="Pfam" id="PF13531">
    <property type="entry name" value="SBP_bac_11"/>
    <property type="match status" value="1"/>
</dbReference>
<organism evidence="5 6">
    <name type="scientific">Adlercreutzia faecimuris</name>
    <dbReference type="NCBI Taxonomy" id="2897341"/>
    <lineage>
        <taxon>Bacteria</taxon>
        <taxon>Bacillati</taxon>
        <taxon>Actinomycetota</taxon>
        <taxon>Coriobacteriia</taxon>
        <taxon>Eggerthellales</taxon>
        <taxon>Eggerthellaceae</taxon>
        <taxon>Adlercreutzia</taxon>
    </lineage>
</organism>
<feature type="signal peptide" evidence="4">
    <location>
        <begin position="1"/>
        <end position="23"/>
    </location>
</feature>
<evidence type="ECO:0000256" key="4">
    <source>
        <dbReference type="SAM" id="SignalP"/>
    </source>
</evidence>
<dbReference type="RefSeq" id="WP_242163984.1">
    <property type="nucleotide sequence ID" value="NZ_JAJMLW010000001.1"/>
</dbReference>
<dbReference type="EMBL" id="JAJMLW010000001">
    <property type="protein sequence ID" value="MCI2241639.1"/>
    <property type="molecule type" value="Genomic_DNA"/>
</dbReference>
<feature type="chain" id="PRO_5045094853" evidence="4">
    <location>
        <begin position="24"/>
        <end position="301"/>
    </location>
</feature>
<accession>A0ABS9WFK3</accession>
<dbReference type="Gene3D" id="3.40.190.10">
    <property type="entry name" value="Periplasmic binding protein-like II"/>
    <property type="match status" value="2"/>
</dbReference>
<evidence type="ECO:0000313" key="5">
    <source>
        <dbReference type="EMBL" id="MCI2241639.1"/>
    </source>
</evidence>
<dbReference type="PANTHER" id="PTHR30632:SF0">
    <property type="entry name" value="SULFATE-BINDING PROTEIN"/>
    <property type="match status" value="1"/>
</dbReference>
<name>A0ABS9WFK3_9ACTN</name>
<comment type="similarity">
    <text evidence="1">Belongs to the bacterial solute-binding protein ModA family.</text>
</comment>
<dbReference type="SUPFAM" id="SSF53850">
    <property type="entry name" value="Periplasmic binding protein-like II"/>
    <property type="match status" value="1"/>
</dbReference>
<keyword evidence="3 4" id="KW-0732">Signal</keyword>
<dbReference type="InterPro" id="IPR005950">
    <property type="entry name" value="ModA"/>
</dbReference>
<dbReference type="InterPro" id="IPR050682">
    <property type="entry name" value="ModA/WtpA"/>
</dbReference>
<evidence type="ECO:0000256" key="1">
    <source>
        <dbReference type="ARBA" id="ARBA00009175"/>
    </source>
</evidence>
<reference evidence="5" key="1">
    <citation type="submission" date="2021-11" db="EMBL/GenBank/DDBJ databases">
        <title>A Novel Adlercreutzia Species, isolated from a Allomyrina dichotoma larva feces.</title>
        <authorList>
            <person name="Suh M.K."/>
        </authorList>
    </citation>
    <scope>NUCLEOTIDE SEQUENCE</scope>
    <source>
        <strain evidence="5">JBNU-10</strain>
    </source>
</reference>
<evidence type="ECO:0000256" key="3">
    <source>
        <dbReference type="ARBA" id="ARBA00022729"/>
    </source>
</evidence>
<dbReference type="PIRSF" id="PIRSF004846">
    <property type="entry name" value="ModA"/>
    <property type="match status" value="1"/>
</dbReference>
<keyword evidence="6" id="KW-1185">Reference proteome</keyword>
<comment type="caution">
    <text evidence="5">The sequence shown here is derived from an EMBL/GenBank/DDBJ whole genome shotgun (WGS) entry which is preliminary data.</text>
</comment>
<protein>
    <submittedName>
        <fullName evidence="5">Molybdate ABC transporter substrate-binding protein</fullName>
    </submittedName>
</protein>
<dbReference type="PANTHER" id="PTHR30632">
    <property type="entry name" value="MOLYBDATE-BINDING PERIPLASMIC PROTEIN"/>
    <property type="match status" value="1"/>
</dbReference>
<gene>
    <name evidence="5" type="primary">modA</name>
    <name evidence="5" type="ORF">LPT13_04620</name>
</gene>
<dbReference type="Proteomes" id="UP001430755">
    <property type="component" value="Unassembled WGS sequence"/>
</dbReference>
<keyword evidence="2" id="KW-0479">Metal-binding</keyword>
<proteinExistence type="inferred from homology"/>
<sequence>MKKARAAAAAAATLALVGALALAGCAGDGAKAGAGDGAKAGDAPQSQPAESVQLQVFAANSLTKAMAEAQALYTEQHPGVTFADTQYEASGTLNEMLGAGQYADVLITASAGTMDAAVEKGYVDEGTRQTLFLNDLVVVTKQGGPLVGKDITLADIAAGAYTLAVGDEAVPAGNYACQALSTVGGYLEPDGKTGAEATGKGGQFSATLQPLVTLGAKVGDVCKYAETGDVDIAMVYTSDVYRMGGVEIVSVVPGDTHKKIQYPGAVCADSEHAEAAAAFLEWCLTDGDCAKIWQKWGFELA</sequence>
<evidence type="ECO:0000313" key="6">
    <source>
        <dbReference type="Proteomes" id="UP001430755"/>
    </source>
</evidence>
<dbReference type="NCBIfam" id="TIGR01256">
    <property type="entry name" value="modA"/>
    <property type="match status" value="1"/>
</dbReference>
<evidence type="ECO:0000256" key="2">
    <source>
        <dbReference type="ARBA" id="ARBA00022723"/>
    </source>
</evidence>